<feature type="compositionally biased region" description="Acidic residues" evidence="1">
    <location>
        <begin position="167"/>
        <end position="176"/>
    </location>
</feature>
<evidence type="ECO:0000256" key="1">
    <source>
        <dbReference type="SAM" id="MobiDB-lite"/>
    </source>
</evidence>
<proteinExistence type="predicted"/>
<dbReference type="EMBL" id="JAGMVJ010000002">
    <property type="protein sequence ID" value="KAH7093353.1"/>
    <property type="molecule type" value="Genomic_DNA"/>
</dbReference>
<sequence>MSSNQSSRATLEYDDSTKRMRIGYTTGQAQEAGAEHWVCFVPYDGGPRFMNWMEQYSGRTTSHAVDLRSLEWTSRIKALDSSTTFEELAEDAYELWEAHFKSTKHSPGATVDHGTQTPTEWSSPGNLEEEFRVADEAASKGNNSRKRLADVHDPETAKGHNKRTAYDPDDDSDDPSDLASYLSKLKRRETSLASLYKIPSEVTINGYGETIFSVRLTESLETP</sequence>
<gene>
    <name evidence="2" type="ORF">FB567DRAFT_609813</name>
</gene>
<reference evidence="2" key="1">
    <citation type="journal article" date="2021" name="Nat. Commun.">
        <title>Genetic determinants of endophytism in the Arabidopsis root mycobiome.</title>
        <authorList>
            <person name="Mesny F."/>
            <person name="Miyauchi S."/>
            <person name="Thiergart T."/>
            <person name="Pickel B."/>
            <person name="Atanasova L."/>
            <person name="Karlsson M."/>
            <person name="Huettel B."/>
            <person name="Barry K.W."/>
            <person name="Haridas S."/>
            <person name="Chen C."/>
            <person name="Bauer D."/>
            <person name="Andreopoulos W."/>
            <person name="Pangilinan J."/>
            <person name="LaButti K."/>
            <person name="Riley R."/>
            <person name="Lipzen A."/>
            <person name="Clum A."/>
            <person name="Drula E."/>
            <person name="Henrissat B."/>
            <person name="Kohler A."/>
            <person name="Grigoriev I.V."/>
            <person name="Martin F.M."/>
            <person name="Hacquard S."/>
        </authorList>
    </citation>
    <scope>NUCLEOTIDE SEQUENCE</scope>
    <source>
        <strain evidence="2">MPI-SDFR-AT-0120</strain>
    </source>
</reference>
<comment type="caution">
    <text evidence="2">The sequence shown here is derived from an EMBL/GenBank/DDBJ whole genome shotgun (WGS) entry which is preliminary data.</text>
</comment>
<accession>A0A8K0RED5</accession>
<organism evidence="2 3">
    <name type="scientific">Paraphoma chrysanthemicola</name>
    <dbReference type="NCBI Taxonomy" id="798071"/>
    <lineage>
        <taxon>Eukaryota</taxon>
        <taxon>Fungi</taxon>
        <taxon>Dikarya</taxon>
        <taxon>Ascomycota</taxon>
        <taxon>Pezizomycotina</taxon>
        <taxon>Dothideomycetes</taxon>
        <taxon>Pleosporomycetidae</taxon>
        <taxon>Pleosporales</taxon>
        <taxon>Pleosporineae</taxon>
        <taxon>Phaeosphaeriaceae</taxon>
        <taxon>Paraphoma</taxon>
    </lineage>
</organism>
<name>A0A8K0RED5_9PLEO</name>
<protein>
    <submittedName>
        <fullName evidence="2">Uncharacterized protein</fullName>
    </submittedName>
</protein>
<feature type="compositionally biased region" description="Basic and acidic residues" evidence="1">
    <location>
        <begin position="147"/>
        <end position="158"/>
    </location>
</feature>
<feature type="region of interest" description="Disordered" evidence="1">
    <location>
        <begin position="104"/>
        <end position="178"/>
    </location>
</feature>
<keyword evidence="3" id="KW-1185">Reference proteome</keyword>
<feature type="compositionally biased region" description="Basic and acidic residues" evidence="1">
    <location>
        <begin position="129"/>
        <end position="138"/>
    </location>
</feature>
<dbReference type="AlphaFoldDB" id="A0A8K0RED5"/>
<evidence type="ECO:0000313" key="3">
    <source>
        <dbReference type="Proteomes" id="UP000813461"/>
    </source>
</evidence>
<dbReference type="Proteomes" id="UP000813461">
    <property type="component" value="Unassembled WGS sequence"/>
</dbReference>
<feature type="compositionally biased region" description="Polar residues" evidence="1">
    <location>
        <begin position="113"/>
        <end position="125"/>
    </location>
</feature>
<evidence type="ECO:0000313" key="2">
    <source>
        <dbReference type="EMBL" id="KAH7093353.1"/>
    </source>
</evidence>